<dbReference type="EMBL" id="JAINUG010000014">
    <property type="protein sequence ID" value="KAJ8413844.1"/>
    <property type="molecule type" value="Genomic_DNA"/>
</dbReference>
<evidence type="ECO:0000313" key="1">
    <source>
        <dbReference type="EMBL" id="KAJ8413844.1"/>
    </source>
</evidence>
<evidence type="ECO:0000313" key="2">
    <source>
        <dbReference type="Proteomes" id="UP001221898"/>
    </source>
</evidence>
<proteinExistence type="predicted"/>
<gene>
    <name evidence="1" type="ORF">AAFF_G00064420</name>
</gene>
<dbReference type="AlphaFoldDB" id="A0AAD7T3M8"/>
<accession>A0AAD7T3M8</accession>
<sequence>MFSQVEPSSDMLPCQAAFHRGLNGPAPPHGGSERTARHLAWTSLSSRQTDPGLLFSHLVADSTIADASKGSWGYGVCVSHGFLSVADSELTTRRQK</sequence>
<protein>
    <submittedName>
        <fullName evidence="1">Uncharacterized protein</fullName>
    </submittedName>
</protein>
<comment type="caution">
    <text evidence="1">The sequence shown here is derived from an EMBL/GenBank/DDBJ whole genome shotgun (WGS) entry which is preliminary data.</text>
</comment>
<keyword evidence="2" id="KW-1185">Reference proteome</keyword>
<organism evidence="1 2">
    <name type="scientific">Aldrovandia affinis</name>
    <dbReference type="NCBI Taxonomy" id="143900"/>
    <lineage>
        <taxon>Eukaryota</taxon>
        <taxon>Metazoa</taxon>
        <taxon>Chordata</taxon>
        <taxon>Craniata</taxon>
        <taxon>Vertebrata</taxon>
        <taxon>Euteleostomi</taxon>
        <taxon>Actinopterygii</taxon>
        <taxon>Neopterygii</taxon>
        <taxon>Teleostei</taxon>
        <taxon>Notacanthiformes</taxon>
        <taxon>Halosauridae</taxon>
        <taxon>Aldrovandia</taxon>
    </lineage>
</organism>
<dbReference type="Proteomes" id="UP001221898">
    <property type="component" value="Unassembled WGS sequence"/>
</dbReference>
<reference evidence="1" key="1">
    <citation type="journal article" date="2023" name="Science">
        <title>Genome structures resolve the early diversification of teleost fishes.</title>
        <authorList>
            <person name="Parey E."/>
            <person name="Louis A."/>
            <person name="Montfort J."/>
            <person name="Bouchez O."/>
            <person name="Roques C."/>
            <person name="Iampietro C."/>
            <person name="Lluch J."/>
            <person name="Castinel A."/>
            <person name="Donnadieu C."/>
            <person name="Desvignes T."/>
            <person name="Floi Bucao C."/>
            <person name="Jouanno E."/>
            <person name="Wen M."/>
            <person name="Mejri S."/>
            <person name="Dirks R."/>
            <person name="Jansen H."/>
            <person name="Henkel C."/>
            <person name="Chen W.J."/>
            <person name="Zahm M."/>
            <person name="Cabau C."/>
            <person name="Klopp C."/>
            <person name="Thompson A.W."/>
            <person name="Robinson-Rechavi M."/>
            <person name="Braasch I."/>
            <person name="Lecointre G."/>
            <person name="Bobe J."/>
            <person name="Postlethwait J.H."/>
            <person name="Berthelot C."/>
            <person name="Roest Crollius H."/>
            <person name="Guiguen Y."/>
        </authorList>
    </citation>
    <scope>NUCLEOTIDE SEQUENCE</scope>
    <source>
        <strain evidence="1">NC1722</strain>
    </source>
</reference>
<name>A0AAD7T3M8_9TELE</name>